<evidence type="ECO:0000313" key="16">
    <source>
        <dbReference type="Proteomes" id="UP000789524"/>
    </source>
</evidence>
<dbReference type="InterPro" id="IPR029033">
    <property type="entry name" value="His_PPase_superfam"/>
</dbReference>
<reference evidence="15" key="1">
    <citation type="submission" date="2021-09" db="EMBL/GenBank/DDBJ databases">
        <authorList>
            <person name="Martin H S."/>
        </authorList>
    </citation>
    <scope>NUCLEOTIDE SEQUENCE</scope>
</reference>
<dbReference type="SUPFAM" id="SSF53254">
    <property type="entry name" value="Phosphoglycerate mutase-like"/>
    <property type="match status" value="2"/>
</dbReference>
<dbReference type="InterPro" id="IPR000560">
    <property type="entry name" value="His_Pase_clade-2"/>
</dbReference>
<comment type="caution">
    <text evidence="15">The sequence shown here is derived from an EMBL/GenBank/DDBJ whole genome shotgun (WGS) entry which is preliminary data.</text>
</comment>
<dbReference type="EC" id="3.1.3.62" evidence="4"/>
<evidence type="ECO:0000256" key="4">
    <source>
        <dbReference type="ARBA" id="ARBA00013040"/>
    </source>
</evidence>
<sequence length="798" mass="92589">MSSSSHYSIIVLCCFIISVFGKNCFWNSQCAFNHFSSKTPYNCIRGDLRDSFVKVKGCEPISVWGLIRHGKRTPGIDFLYQIREAVTFKDYIVDSFNKGNSFLCAQDVENIKNWFDERKVFERVQSLTEEGYQELFGIGKRLKETFKEFLRDLGNSSYRIRSAYGPWVENGAEAFVKGLSDIPIYVEPAYPSNDIIAPYESCPNFLKEVRDNPDTYYEASKYKQSEEFQASKAQIQKRMAIEYNLTNKNVTSLYDLCRYSWSGIDSKPSPWCALFTLEDLIVNEYHGDLRHYYRNGPGNRYSEIFGRLPLSNLYETFENVKSGGNMKMTIYFSHATMMDMVYSALGWFTDKEPLTHAYRNPRRKWKSSKLGAFAANLIVVLHRCLEDNKEDYKVTYYINEEAVTSVCSDGICCEPVSIWGIYRHGKREPGVKFAESMKQALPIRNYITASYKKGRSSLCAQDVENLQNWELNHNILNGKSDLTEEGRKEMIGLSKRLKEVFPDLLSNLRHGDYSFRSASGFWIEKSIQHFVKSLGEDLTIEKVKDADVMAPYATCGSYQKDVQRNPNIYAEAEKYMQHSEYLATKDRIQRRTGIDYTLTDDNITALYDLCRYTWSAVDNKFSPWCALFTKDDLEVLEYIQDLKHYYRNGYGTSVNELFGRVPLANLLESFENVKKGHGKKIVTYVTHATMLDQIYTALGLFKDTAKLNGLNRDRERKWRTSKLSVFSANLIAVLNRRVLRLLRCTNNSEDYNVVFYLNEEPMRSICEEGVCSWREFENKLRPFINTTIDFCEFRSEPY</sequence>
<evidence type="ECO:0000256" key="3">
    <source>
        <dbReference type="ARBA" id="ARBA00012976"/>
    </source>
</evidence>
<comment type="catalytic activity">
    <reaction evidence="10">
        <text>1D-myo-inositol 1,2,5,6-tetrakisphosphate + H2O = 1D-myo-inositol 1,2,6-trisphosphate + phosphate</text>
        <dbReference type="Rhea" id="RHEA:77119"/>
        <dbReference type="ChEBI" id="CHEBI:15377"/>
        <dbReference type="ChEBI" id="CHEBI:43474"/>
        <dbReference type="ChEBI" id="CHEBI:195535"/>
        <dbReference type="ChEBI" id="CHEBI:195537"/>
        <dbReference type="EC" id="3.1.3.62"/>
    </reaction>
    <physiologicalReaction direction="left-to-right" evidence="10">
        <dbReference type="Rhea" id="RHEA:77120"/>
    </physiologicalReaction>
</comment>
<evidence type="ECO:0000256" key="8">
    <source>
        <dbReference type="ARBA" id="ARBA00023136"/>
    </source>
</evidence>
<protein>
    <recommendedName>
        <fullName evidence="5">Multiple inositol polyphosphate phosphatase 1</fullName>
        <ecNumber evidence="4">3.1.3.62</ecNumber>
        <ecNumber evidence="3">3.1.3.80</ecNumber>
    </recommendedName>
    <alternativeName>
        <fullName evidence="9">2,3-bisphosphoglycerate 3-phosphatase</fullName>
    </alternativeName>
</protein>
<dbReference type="GO" id="GO:0052745">
    <property type="term" value="F:inositol phosphate phosphatase activity"/>
    <property type="evidence" value="ECO:0007669"/>
    <property type="project" value="TreeGrafter"/>
</dbReference>
<dbReference type="OrthoDB" id="6509975at2759"/>
<feature type="signal peptide" evidence="14">
    <location>
        <begin position="1"/>
        <end position="21"/>
    </location>
</feature>
<evidence type="ECO:0000256" key="1">
    <source>
        <dbReference type="ARBA" id="ARBA00004370"/>
    </source>
</evidence>
<keyword evidence="8" id="KW-0472">Membrane</keyword>
<dbReference type="CDD" id="cd07061">
    <property type="entry name" value="HP_HAP_like"/>
    <property type="match status" value="2"/>
</dbReference>
<accession>A0A8J2QFA9</accession>
<evidence type="ECO:0000256" key="14">
    <source>
        <dbReference type="SAM" id="SignalP"/>
    </source>
</evidence>
<dbReference type="Pfam" id="PF00328">
    <property type="entry name" value="His_Phos_2"/>
    <property type="match status" value="2"/>
</dbReference>
<evidence type="ECO:0000256" key="12">
    <source>
        <dbReference type="ARBA" id="ARBA00043691"/>
    </source>
</evidence>
<name>A0A8J2QFA9_9NEOP</name>
<gene>
    <name evidence="15" type="ORF">DCHRY22_LOCUS2188</name>
</gene>
<dbReference type="GO" id="GO:0034417">
    <property type="term" value="F:bisphosphoglycerate 3-phosphatase activity"/>
    <property type="evidence" value="ECO:0007669"/>
    <property type="project" value="UniProtKB-EC"/>
</dbReference>
<comment type="subcellular location">
    <subcellularLocation>
        <location evidence="1">Membrane</location>
    </subcellularLocation>
</comment>
<comment type="catalytic activity">
    <reaction evidence="11">
        <text>1D-myo-inositol 1,2,4,5,6-pentakisphosphate + H2O = 1D-myo-inositol 1,2,5,6-tetrakisphosphate + phosphate</text>
        <dbReference type="Rhea" id="RHEA:77115"/>
        <dbReference type="ChEBI" id="CHEBI:15377"/>
        <dbReference type="ChEBI" id="CHEBI:43474"/>
        <dbReference type="ChEBI" id="CHEBI:57798"/>
        <dbReference type="ChEBI" id="CHEBI:195535"/>
        <dbReference type="EC" id="3.1.3.62"/>
    </reaction>
    <physiologicalReaction direction="left-to-right" evidence="11">
        <dbReference type="Rhea" id="RHEA:77116"/>
    </physiologicalReaction>
</comment>
<proteinExistence type="inferred from homology"/>
<dbReference type="AlphaFoldDB" id="A0A8J2QFA9"/>
<dbReference type="Proteomes" id="UP000789524">
    <property type="component" value="Unassembled WGS sequence"/>
</dbReference>
<evidence type="ECO:0000256" key="9">
    <source>
        <dbReference type="ARBA" id="ARBA00031642"/>
    </source>
</evidence>
<evidence type="ECO:0000256" key="6">
    <source>
        <dbReference type="ARBA" id="ARBA00022729"/>
    </source>
</evidence>
<keyword evidence="16" id="KW-1185">Reference proteome</keyword>
<organism evidence="15 16">
    <name type="scientific">Danaus chrysippus</name>
    <name type="common">African queen</name>
    <dbReference type="NCBI Taxonomy" id="151541"/>
    <lineage>
        <taxon>Eukaryota</taxon>
        <taxon>Metazoa</taxon>
        <taxon>Ecdysozoa</taxon>
        <taxon>Arthropoda</taxon>
        <taxon>Hexapoda</taxon>
        <taxon>Insecta</taxon>
        <taxon>Pterygota</taxon>
        <taxon>Neoptera</taxon>
        <taxon>Endopterygota</taxon>
        <taxon>Lepidoptera</taxon>
        <taxon>Glossata</taxon>
        <taxon>Ditrysia</taxon>
        <taxon>Papilionoidea</taxon>
        <taxon>Nymphalidae</taxon>
        <taxon>Danainae</taxon>
        <taxon>Danaini</taxon>
        <taxon>Danaina</taxon>
        <taxon>Danaus</taxon>
        <taxon>Anosia</taxon>
    </lineage>
</organism>
<keyword evidence="7" id="KW-0378">Hydrolase</keyword>
<keyword evidence="6 14" id="KW-0732">Signal</keyword>
<evidence type="ECO:0000256" key="10">
    <source>
        <dbReference type="ARBA" id="ARBA00043668"/>
    </source>
</evidence>
<dbReference type="EMBL" id="CAKASE010000045">
    <property type="protein sequence ID" value="CAG9560538.1"/>
    <property type="molecule type" value="Genomic_DNA"/>
</dbReference>
<dbReference type="PANTHER" id="PTHR20963">
    <property type="entry name" value="MULTIPLE INOSITOL POLYPHOSPHATE PHOSPHATASE-RELATED"/>
    <property type="match status" value="1"/>
</dbReference>
<feature type="chain" id="PRO_5035311702" description="Multiple inositol polyphosphate phosphatase 1" evidence="14">
    <location>
        <begin position="22"/>
        <end position="798"/>
    </location>
</feature>
<evidence type="ECO:0000313" key="15">
    <source>
        <dbReference type="EMBL" id="CAG9560538.1"/>
    </source>
</evidence>
<evidence type="ECO:0000256" key="5">
    <source>
        <dbReference type="ARBA" id="ARBA00018097"/>
    </source>
</evidence>
<comment type="catalytic activity">
    <reaction evidence="12">
        <text>1D-myo-inositol hexakisphosphate + H2O = 1D-myo-inositol 1,2,4,5,6-pentakisphosphate + phosphate</text>
        <dbReference type="Rhea" id="RHEA:16989"/>
        <dbReference type="ChEBI" id="CHEBI:15377"/>
        <dbReference type="ChEBI" id="CHEBI:43474"/>
        <dbReference type="ChEBI" id="CHEBI:57798"/>
        <dbReference type="ChEBI" id="CHEBI:58130"/>
        <dbReference type="EC" id="3.1.3.62"/>
    </reaction>
    <physiologicalReaction direction="left-to-right" evidence="12">
        <dbReference type="Rhea" id="RHEA:16990"/>
    </physiologicalReaction>
</comment>
<evidence type="ECO:0000256" key="2">
    <source>
        <dbReference type="ARBA" id="ARBA00008422"/>
    </source>
</evidence>
<dbReference type="GO" id="GO:0016020">
    <property type="term" value="C:membrane"/>
    <property type="evidence" value="ECO:0007669"/>
    <property type="project" value="UniProtKB-SubCell"/>
</dbReference>
<dbReference type="GO" id="GO:0003993">
    <property type="term" value="F:acid phosphatase activity"/>
    <property type="evidence" value="ECO:0007669"/>
    <property type="project" value="TreeGrafter"/>
</dbReference>
<comment type="similarity">
    <text evidence="2">Belongs to the histidine acid phosphatase family. MINPP1 subfamily.</text>
</comment>
<dbReference type="PANTHER" id="PTHR20963:SF8">
    <property type="entry name" value="MULTIPLE INOSITOL POLYPHOSPHATE PHOSPHATASE 1"/>
    <property type="match status" value="1"/>
</dbReference>
<comment type="catalytic activity">
    <reaction evidence="13">
        <text>(2R)-2,3-bisphosphoglycerate + H2O = (2R)-2-phosphoglycerate + phosphate</text>
        <dbReference type="Rhea" id="RHEA:27381"/>
        <dbReference type="ChEBI" id="CHEBI:15377"/>
        <dbReference type="ChEBI" id="CHEBI:43474"/>
        <dbReference type="ChEBI" id="CHEBI:58248"/>
        <dbReference type="ChEBI" id="CHEBI:58289"/>
        <dbReference type="EC" id="3.1.3.80"/>
    </reaction>
    <physiologicalReaction direction="left-to-right" evidence="13">
        <dbReference type="Rhea" id="RHEA:27382"/>
    </physiologicalReaction>
</comment>
<dbReference type="EC" id="3.1.3.80" evidence="3"/>
<dbReference type="Gene3D" id="3.40.50.1240">
    <property type="entry name" value="Phosphoglycerate mutase-like"/>
    <property type="match status" value="2"/>
</dbReference>
<evidence type="ECO:0000256" key="13">
    <source>
        <dbReference type="ARBA" id="ARBA00043832"/>
    </source>
</evidence>
<evidence type="ECO:0000256" key="11">
    <source>
        <dbReference type="ARBA" id="ARBA00043671"/>
    </source>
</evidence>
<evidence type="ECO:0000256" key="7">
    <source>
        <dbReference type="ARBA" id="ARBA00022801"/>
    </source>
</evidence>